<proteinExistence type="predicted"/>
<name>A0A154BWI7_ANASB</name>
<accession>A0A154BWI7</accession>
<dbReference type="AlphaFoldDB" id="A0A154BWI7"/>
<dbReference type="STRING" id="1794912.AXX12_01505"/>
<dbReference type="GO" id="GO:0010468">
    <property type="term" value="P:regulation of gene expression"/>
    <property type="evidence" value="ECO:0007669"/>
    <property type="project" value="InterPro"/>
</dbReference>
<reference evidence="1 2" key="1">
    <citation type="submission" date="2016-02" db="EMBL/GenBank/DDBJ databases">
        <title>Anaerosporomusa subterraneum gen. nov., sp. nov., a spore-forming obligate anaerobe isolated from saprolite.</title>
        <authorList>
            <person name="Choi J.K."/>
            <person name="Shah M."/>
            <person name="Yee N."/>
        </authorList>
    </citation>
    <scope>NUCLEOTIDE SEQUENCE [LARGE SCALE GENOMIC DNA]</scope>
    <source>
        <strain evidence="1 2">RU4</strain>
    </source>
</reference>
<dbReference type="RefSeq" id="WP_066237120.1">
    <property type="nucleotide sequence ID" value="NZ_LSGP01000001.1"/>
</dbReference>
<evidence type="ECO:0008006" key="3">
    <source>
        <dbReference type="Google" id="ProtNLM"/>
    </source>
</evidence>
<dbReference type="Proteomes" id="UP000076268">
    <property type="component" value="Unassembled WGS sequence"/>
</dbReference>
<organism evidence="1 2">
    <name type="scientific">Anaerosporomusa subterranea</name>
    <dbReference type="NCBI Taxonomy" id="1794912"/>
    <lineage>
        <taxon>Bacteria</taxon>
        <taxon>Bacillati</taxon>
        <taxon>Bacillota</taxon>
        <taxon>Negativicutes</taxon>
        <taxon>Acetonemataceae</taxon>
        <taxon>Anaerosporomusa</taxon>
    </lineage>
</organism>
<protein>
    <recommendedName>
        <fullName evidence="3">Anti-sigma-F factor Fin family protein</fullName>
    </recommendedName>
</protein>
<dbReference type="OrthoDB" id="2084556at2"/>
<sequence length="78" mass="8847">MRLDYVCSQCGSGIDEIFVQELDEIAFGFDCLNDAERQELLTFDPDSNTLTVKTLCDYCIAEMKLDLSAPTAKVHWLH</sequence>
<dbReference type="Pfam" id="PF10955">
    <property type="entry name" value="Fin"/>
    <property type="match status" value="1"/>
</dbReference>
<dbReference type="InterPro" id="IPR020115">
    <property type="entry name" value="Fin"/>
</dbReference>
<gene>
    <name evidence="1" type="ORF">AXX12_01505</name>
</gene>
<comment type="caution">
    <text evidence="1">The sequence shown here is derived from an EMBL/GenBank/DDBJ whole genome shotgun (WGS) entry which is preliminary data.</text>
</comment>
<evidence type="ECO:0000313" key="2">
    <source>
        <dbReference type="Proteomes" id="UP000076268"/>
    </source>
</evidence>
<dbReference type="EMBL" id="LSGP01000001">
    <property type="protein sequence ID" value="KYZ78245.1"/>
    <property type="molecule type" value="Genomic_DNA"/>
</dbReference>
<keyword evidence="2" id="KW-1185">Reference proteome</keyword>
<evidence type="ECO:0000313" key="1">
    <source>
        <dbReference type="EMBL" id="KYZ78245.1"/>
    </source>
</evidence>